<reference evidence="2" key="1">
    <citation type="journal article" date="2023" name="Mol. Phylogenet. Evol.">
        <title>Genome-scale phylogeny and comparative genomics of the fungal order Sordariales.</title>
        <authorList>
            <person name="Hensen N."/>
            <person name="Bonometti L."/>
            <person name="Westerberg I."/>
            <person name="Brannstrom I.O."/>
            <person name="Guillou S."/>
            <person name="Cros-Aarteil S."/>
            <person name="Calhoun S."/>
            <person name="Haridas S."/>
            <person name="Kuo A."/>
            <person name="Mondo S."/>
            <person name="Pangilinan J."/>
            <person name="Riley R."/>
            <person name="LaButti K."/>
            <person name="Andreopoulos B."/>
            <person name="Lipzen A."/>
            <person name="Chen C."/>
            <person name="Yan M."/>
            <person name="Daum C."/>
            <person name="Ng V."/>
            <person name="Clum A."/>
            <person name="Steindorff A."/>
            <person name="Ohm R.A."/>
            <person name="Martin F."/>
            <person name="Silar P."/>
            <person name="Natvig D.O."/>
            <person name="Lalanne C."/>
            <person name="Gautier V."/>
            <person name="Ament-Velasquez S.L."/>
            <person name="Kruys A."/>
            <person name="Hutchinson M.I."/>
            <person name="Powell A.J."/>
            <person name="Barry K."/>
            <person name="Miller A.N."/>
            <person name="Grigoriev I.V."/>
            <person name="Debuchy R."/>
            <person name="Gladieux P."/>
            <person name="Hiltunen Thoren M."/>
            <person name="Johannesson H."/>
        </authorList>
    </citation>
    <scope>NUCLEOTIDE SEQUENCE</scope>
    <source>
        <strain evidence="2">CBS 103.79</strain>
    </source>
</reference>
<keyword evidence="2" id="KW-0418">Kinase</keyword>
<dbReference type="Pfam" id="PF01636">
    <property type="entry name" value="APH"/>
    <property type="match status" value="1"/>
</dbReference>
<dbReference type="InterPro" id="IPR002575">
    <property type="entry name" value="Aminoglycoside_PTrfase"/>
</dbReference>
<dbReference type="Gene3D" id="3.30.200.20">
    <property type="entry name" value="Phosphorylase Kinase, domain 1"/>
    <property type="match status" value="1"/>
</dbReference>
<name>A0AAN6RRG7_9PEZI</name>
<dbReference type="Gene3D" id="3.90.1200.10">
    <property type="match status" value="1"/>
</dbReference>
<dbReference type="EMBL" id="MU855688">
    <property type="protein sequence ID" value="KAK3900275.1"/>
    <property type="molecule type" value="Genomic_DNA"/>
</dbReference>
<dbReference type="GO" id="GO:0016301">
    <property type="term" value="F:kinase activity"/>
    <property type="evidence" value="ECO:0007669"/>
    <property type="project" value="UniProtKB-KW"/>
</dbReference>
<evidence type="ECO:0000313" key="3">
    <source>
        <dbReference type="Proteomes" id="UP001303889"/>
    </source>
</evidence>
<organism evidence="2 3">
    <name type="scientific">Staphylotrichum tortipilum</name>
    <dbReference type="NCBI Taxonomy" id="2831512"/>
    <lineage>
        <taxon>Eukaryota</taxon>
        <taxon>Fungi</taxon>
        <taxon>Dikarya</taxon>
        <taxon>Ascomycota</taxon>
        <taxon>Pezizomycotina</taxon>
        <taxon>Sordariomycetes</taxon>
        <taxon>Sordariomycetidae</taxon>
        <taxon>Sordariales</taxon>
        <taxon>Chaetomiaceae</taxon>
        <taxon>Staphylotrichum</taxon>
    </lineage>
</organism>
<dbReference type="AlphaFoldDB" id="A0AAN6RRG7"/>
<dbReference type="InterPro" id="IPR011009">
    <property type="entry name" value="Kinase-like_dom_sf"/>
</dbReference>
<protein>
    <submittedName>
        <fullName evidence="2">Kinase-like domain-containing protein</fullName>
    </submittedName>
</protein>
<keyword evidence="3" id="KW-1185">Reference proteome</keyword>
<gene>
    <name evidence="2" type="ORF">C8A05DRAFT_17397</name>
</gene>
<dbReference type="Proteomes" id="UP001303889">
    <property type="component" value="Unassembled WGS sequence"/>
</dbReference>
<dbReference type="SUPFAM" id="SSF56112">
    <property type="entry name" value="Protein kinase-like (PK-like)"/>
    <property type="match status" value="1"/>
</dbReference>
<proteinExistence type="predicted"/>
<comment type="caution">
    <text evidence="2">The sequence shown here is derived from an EMBL/GenBank/DDBJ whole genome shotgun (WGS) entry which is preliminary data.</text>
</comment>
<evidence type="ECO:0000259" key="1">
    <source>
        <dbReference type="Pfam" id="PF01636"/>
    </source>
</evidence>
<evidence type="ECO:0000313" key="2">
    <source>
        <dbReference type="EMBL" id="KAK3900275.1"/>
    </source>
</evidence>
<keyword evidence="2" id="KW-0808">Transferase</keyword>
<feature type="domain" description="Aminoglycoside phosphotransferase" evidence="1">
    <location>
        <begin position="99"/>
        <end position="303"/>
    </location>
</feature>
<accession>A0AAN6RRG7</accession>
<sequence>MKLDGVSSGVADEILAELGKTKYACKSLDILSGGNANYVFKGALKEPLPDGAGTVVVKHTKPYLASVTSYQLPPERGVIGMKAIASLAGLPSIPGPYAVRAPKAYDYEGTLETRLMEYLPDSLNIKDYALKNFSAGSDSTRKPACVAFGHALGAWLHSFHAWAARPEQAEFQKLAESNKAMSEVKFTANYTLLVANVDLYPEILADAKETFEKVKEMAAAELSLPNLQPVHADFWTGNILLPDRPLGSEAGPTPVFVVDWEVFSLGLPALDLGQMIAEMYELSLYKGMDEGKWFIEGFAAGYGVVDDDFAFRVAMHAGAHLVVWGSSVPGWGSSEQVEQVVGVGRDIILHAWAKDRAWFEAGVLGCLFRRQ</sequence>
<reference evidence="2" key="2">
    <citation type="submission" date="2023-05" db="EMBL/GenBank/DDBJ databases">
        <authorList>
            <consortium name="Lawrence Berkeley National Laboratory"/>
            <person name="Steindorff A."/>
            <person name="Hensen N."/>
            <person name="Bonometti L."/>
            <person name="Westerberg I."/>
            <person name="Brannstrom I.O."/>
            <person name="Guillou S."/>
            <person name="Cros-Aarteil S."/>
            <person name="Calhoun S."/>
            <person name="Haridas S."/>
            <person name="Kuo A."/>
            <person name="Mondo S."/>
            <person name="Pangilinan J."/>
            <person name="Riley R."/>
            <person name="Labutti K."/>
            <person name="Andreopoulos B."/>
            <person name="Lipzen A."/>
            <person name="Chen C."/>
            <person name="Yanf M."/>
            <person name="Daum C."/>
            <person name="Ng V."/>
            <person name="Clum A."/>
            <person name="Ohm R."/>
            <person name="Martin F."/>
            <person name="Silar P."/>
            <person name="Natvig D."/>
            <person name="Lalanne C."/>
            <person name="Gautier V."/>
            <person name="Ament-Velasquez S.L."/>
            <person name="Kruys A."/>
            <person name="Hutchinson M.I."/>
            <person name="Powell A.J."/>
            <person name="Barry K."/>
            <person name="Miller A.N."/>
            <person name="Grigoriev I.V."/>
            <person name="Debuchy R."/>
            <person name="Gladieux P."/>
            <person name="Thoren M.H."/>
            <person name="Johannesson H."/>
        </authorList>
    </citation>
    <scope>NUCLEOTIDE SEQUENCE</scope>
    <source>
        <strain evidence="2">CBS 103.79</strain>
    </source>
</reference>